<dbReference type="Proteomes" id="UP001295794">
    <property type="component" value="Unassembled WGS sequence"/>
</dbReference>
<reference evidence="1" key="1">
    <citation type="submission" date="2023-11" db="EMBL/GenBank/DDBJ databases">
        <authorList>
            <person name="De Vega J J."/>
            <person name="De Vega J J."/>
        </authorList>
    </citation>
    <scope>NUCLEOTIDE SEQUENCE</scope>
</reference>
<keyword evidence="2" id="KW-1185">Reference proteome</keyword>
<feature type="non-terminal residue" evidence="1">
    <location>
        <position position="80"/>
    </location>
</feature>
<dbReference type="AlphaFoldDB" id="A0AAD2I250"/>
<name>A0AAD2I250_9AGAR</name>
<proteinExistence type="predicted"/>
<protein>
    <submittedName>
        <fullName evidence="1">Uncharacterized protein</fullName>
    </submittedName>
</protein>
<comment type="caution">
    <text evidence="1">The sequence shown here is derived from an EMBL/GenBank/DDBJ whole genome shotgun (WGS) entry which is preliminary data.</text>
</comment>
<evidence type="ECO:0000313" key="2">
    <source>
        <dbReference type="Proteomes" id="UP001295794"/>
    </source>
</evidence>
<dbReference type="EMBL" id="CAVNYO010000481">
    <property type="protein sequence ID" value="CAK5284852.1"/>
    <property type="molecule type" value="Genomic_DNA"/>
</dbReference>
<organism evidence="1 2">
    <name type="scientific">Mycena citricolor</name>
    <dbReference type="NCBI Taxonomy" id="2018698"/>
    <lineage>
        <taxon>Eukaryota</taxon>
        <taxon>Fungi</taxon>
        <taxon>Dikarya</taxon>
        <taxon>Basidiomycota</taxon>
        <taxon>Agaricomycotina</taxon>
        <taxon>Agaricomycetes</taxon>
        <taxon>Agaricomycetidae</taxon>
        <taxon>Agaricales</taxon>
        <taxon>Marasmiineae</taxon>
        <taxon>Mycenaceae</taxon>
        <taxon>Mycena</taxon>
    </lineage>
</organism>
<gene>
    <name evidence="1" type="ORF">MYCIT1_LOCUS38342</name>
</gene>
<accession>A0AAD2I250</accession>
<evidence type="ECO:0000313" key="1">
    <source>
        <dbReference type="EMBL" id="CAK5284852.1"/>
    </source>
</evidence>
<sequence>MLDINRSASLDPKALAEACPEQKLFTQKVGSLFTVAEYCKAKSSLFYVPSTYSRGIVDLFPARGFRDWYMSCYRSDPVNF</sequence>